<dbReference type="Gene3D" id="3.40.50.1010">
    <property type="entry name" value="5'-nuclease"/>
    <property type="match status" value="1"/>
</dbReference>
<protein>
    <recommendedName>
        <fullName evidence="6">Hint domain-containing protein</fullName>
    </recommendedName>
</protein>
<accession>A0A2H0R3C2</accession>
<dbReference type="PANTHER" id="PTHR35458">
    <property type="entry name" value="SLR0755 PROTEIN"/>
    <property type="match status" value="1"/>
</dbReference>
<dbReference type="InterPro" id="IPR047140">
    <property type="entry name" value="LabA"/>
</dbReference>
<evidence type="ECO:0000256" key="1">
    <source>
        <dbReference type="ARBA" id="ARBA00022813"/>
    </source>
</evidence>
<feature type="region of interest" description="Disordered" evidence="4">
    <location>
        <begin position="590"/>
        <end position="618"/>
    </location>
</feature>
<dbReference type="PROSITE" id="PS50818">
    <property type="entry name" value="INTEIN_C_TER"/>
    <property type="match status" value="1"/>
</dbReference>
<sequence>MNKTIYLKGKKYISARRATEITGYTSDYIGQLCRAKKIPANLVGRSWYVLESEILNYKDKNLLTHKKTLKTRKSKKEVSSLKILKTEKSSLKNKKEETKIEKKSKEKSEPKSEIIVSGKEALFSRKKSLQLNISSIRDVKKVKPIYNKDEKGLIAGISNIRDVRGIKPIYHNDEKELFPILKKKLDMEEIKYSAFANIKNVIKGSKQKSGFEKFAINASIASLILLTIGTFVFERDNIGKLSSFNLGENAKKEISFLYRPYTEKTKVAFTKFKTDLFDVNKNGKGLAASVFSGNTWGLVGGWIKDTAYEMVRPWIEERIFLVEQNFDKTSPVSGSQTTQTTQLIAKTVFVANTDKDYVDLRIGEKFEELKNWFLISPIAPNVNRYYVTRQNDTIINNFGNSISNVSDDLSDFQTSIATSFSTGALTVSGAANFTGSTTVSDLTATEWLSVGTTTRQDALTLDGAFYIEASSPANTYSRLYNTSGDLYWNGSIIAGVAVGNWSTDGTNVYRTSGAVGIGTTSPYAKLSVVGPVVAEYFHATSTNATSTIAGGLNIGNGGLVYDFSTGRVGVATTSPAFGFAVATHCVTGDTRLRRRRRKNNSKSGTKTNPPNPPYPKGETEEKYIYDEVQIKDIQEGDEIQSLDERTGKLVWSRVNKLMYMGEKEIYKITTASGKTIRTTSEHPYLVLPKEIVKQKEKELKTFAFIDASNIYYGTKEAGWKIDFTKLKSYLVSRFSVSRIFYFGAIDESKVSDVKLQKELISLGYELMLVTLKKFRNGKKKADTDSKMTFEMMKIKDEYNKAVVLTGDGDFFWVLDYLKGIKEKIWLIGMADRTAKELTKLFGPSFIHLGNVRNSIEKTGEKETDATFASVSGVPTSYQNTPVFVKDGVWTKVKGIKEGDEIAVADSLAVSLENNPLNPHYLKGETGTKTGKAVWDKIVKIEKLPAEKVYDIEVEGTHNFVGNDIIAHNTYLGGNLTVEGSTRLDSSLTLSSLSSGGLAVGAGGLIYSAATTTFGTGYSTTTQNYLTFSTTTQSFNGLTLAQNIVPTAGALTFTPNVSGTLDNSGLSNSTISGIALGSNLADLTATDTTLTFSGSYNGGIARTVGLNLA</sequence>
<dbReference type="PROSITE" id="PS50817">
    <property type="entry name" value="INTEIN_N_TER"/>
    <property type="match status" value="1"/>
</dbReference>
<dbReference type="InterPro" id="IPR006141">
    <property type="entry name" value="Intein_N"/>
</dbReference>
<reference evidence="7 8" key="1">
    <citation type="submission" date="2017-09" db="EMBL/GenBank/DDBJ databases">
        <title>Depth-based differentiation of microbial function through sediment-hosted aquifers and enrichment of novel symbionts in the deep terrestrial subsurface.</title>
        <authorList>
            <person name="Probst A.J."/>
            <person name="Ladd B."/>
            <person name="Jarett J.K."/>
            <person name="Geller-Mcgrath D.E."/>
            <person name="Sieber C.M."/>
            <person name="Emerson J.B."/>
            <person name="Anantharaman K."/>
            <person name="Thomas B.C."/>
            <person name="Malmstrom R."/>
            <person name="Stieglmeier M."/>
            <person name="Klingl A."/>
            <person name="Woyke T."/>
            <person name="Ryan C.M."/>
            <person name="Banfield J.F."/>
        </authorList>
    </citation>
    <scope>NUCLEOTIDE SEQUENCE [LARGE SCALE GENOMIC DNA]</scope>
    <source>
        <strain evidence="7">CG10_big_fil_rev_8_21_14_0_10_34_34</strain>
    </source>
</reference>
<dbReference type="PRINTS" id="PR00379">
    <property type="entry name" value="INTEIN"/>
</dbReference>
<feature type="non-terminal residue" evidence="7">
    <location>
        <position position="1108"/>
    </location>
</feature>
<dbReference type="EMBL" id="PCXM01000008">
    <property type="protein sequence ID" value="PIR40325.1"/>
    <property type="molecule type" value="Genomic_DNA"/>
</dbReference>
<evidence type="ECO:0000313" key="7">
    <source>
        <dbReference type="EMBL" id="PIR40325.1"/>
    </source>
</evidence>
<comment type="caution">
    <text evidence="7">The sequence shown here is derived from an EMBL/GenBank/DDBJ whole genome shotgun (WGS) entry which is preliminary data.</text>
</comment>
<evidence type="ECO:0000256" key="4">
    <source>
        <dbReference type="SAM" id="MobiDB-lite"/>
    </source>
</evidence>
<evidence type="ECO:0000256" key="5">
    <source>
        <dbReference type="SAM" id="Phobius"/>
    </source>
</evidence>
<keyword evidence="2" id="KW-0651">Protein splicing</keyword>
<keyword evidence="5" id="KW-0812">Transmembrane</keyword>
<keyword evidence="3" id="KW-0175">Coiled coil</keyword>
<evidence type="ECO:0000259" key="6">
    <source>
        <dbReference type="SMART" id="SM00305"/>
    </source>
</evidence>
<dbReference type="CDD" id="cd10911">
    <property type="entry name" value="PIN_LabA"/>
    <property type="match status" value="1"/>
</dbReference>
<dbReference type="Gene3D" id="2.170.16.10">
    <property type="entry name" value="Hedgehog/Intein (Hint) domain"/>
    <property type="match status" value="1"/>
</dbReference>
<evidence type="ECO:0000313" key="8">
    <source>
        <dbReference type="Proteomes" id="UP000230828"/>
    </source>
</evidence>
<dbReference type="InterPro" id="IPR036844">
    <property type="entry name" value="Hint_dom_sf"/>
</dbReference>
<keyword evidence="1" id="KW-0068">Autocatalytic cleavage</keyword>
<dbReference type="NCBIfam" id="TIGR01443">
    <property type="entry name" value="intein_Cterm"/>
    <property type="match status" value="1"/>
</dbReference>
<evidence type="ECO:0000256" key="2">
    <source>
        <dbReference type="ARBA" id="ARBA00023000"/>
    </source>
</evidence>
<feature type="domain" description="Hint" evidence="6">
    <location>
        <begin position="929"/>
        <end position="974"/>
    </location>
</feature>
<dbReference type="CDD" id="cd00081">
    <property type="entry name" value="Hint"/>
    <property type="match status" value="2"/>
</dbReference>
<gene>
    <name evidence="7" type="ORF">COV33_00350</name>
</gene>
<dbReference type="InterPro" id="IPR003586">
    <property type="entry name" value="Hint_dom_C"/>
</dbReference>
<dbReference type="GO" id="GO:0004540">
    <property type="term" value="F:RNA nuclease activity"/>
    <property type="evidence" value="ECO:0007669"/>
    <property type="project" value="InterPro"/>
</dbReference>
<name>A0A2H0R3C2_9BACT</name>
<feature type="transmembrane region" description="Helical" evidence="5">
    <location>
        <begin position="214"/>
        <end position="233"/>
    </location>
</feature>
<keyword evidence="5" id="KW-0472">Membrane</keyword>
<keyword evidence="5" id="KW-1133">Transmembrane helix</keyword>
<dbReference type="SMART" id="SM00305">
    <property type="entry name" value="HintC"/>
    <property type="match status" value="1"/>
</dbReference>
<dbReference type="GO" id="GO:0016539">
    <property type="term" value="P:intein-mediated protein splicing"/>
    <property type="evidence" value="ECO:0007669"/>
    <property type="project" value="InterPro"/>
</dbReference>
<dbReference type="InterPro" id="IPR006142">
    <property type="entry name" value="INTEIN"/>
</dbReference>
<dbReference type="Proteomes" id="UP000230828">
    <property type="component" value="Unassembled WGS sequence"/>
</dbReference>
<dbReference type="InterPro" id="IPR030934">
    <property type="entry name" value="Intein_C"/>
</dbReference>
<proteinExistence type="predicted"/>
<feature type="coiled-coil region" evidence="3">
    <location>
        <begin position="81"/>
        <end position="108"/>
    </location>
</feature>
<dbReference type="PANTHER" id="PTHR35458:SF8">
    <property type="entry name" value="SLR0650 PROTEIN"/>
    <property type="match status" value="1"/>
</dbReference>
<evidence type="ECO:0000256" key="3">
    <source>
        <dbReference type="SAM" id="Coils"/>
    </source>
</evidence>
<dbReference type="SUPFAM" id="SSF51294">
    <property type="entry name" value="Hedgehog/intein (Hint) domain"/>
    <property type="match status" value="2"/>
</dbReference>
<dbReference type="AlphaFoldDB" id="A0A2H0R3C2"/>
<organism evidence="7 8">
    <name type="scientific">Candidatus Zambryskibacteria bacterium CG10_big_fil_rev_8_21_14_0_10_34_34</name>
    <dbReference type="NCBI Taxonomy" id="1975114"/>
    <lineage>
        <taxon>Bacteria</taxon>
        <taxon>Candidatus Zambryskiibacteriota</taxon>
    </lineage>
</organism>
<dbReference type="Pfam" id="PF14890">
    <property type="entry name" value="Intein_splicing"/>
    <property type="match status" value="1"/>
</dbReference>